<dbReference type="AlphaFoldDB" id="A0A8S9ZH71"/>
<keyword evidence="3" id="KW-1185">Reference proteome</keyword>
<protein>
    <submittedName>
        <fullName evidence="2">Uncharacterized protein</fullName>
    </submittedName>
</protein>
<name>A0A8S9ZH71_9BILA</name>
<sequence length="83" mass="9789">MFNDNIYKYERLKEPLFTMFSSKTNQNYVQNAFFYLHEEWRNNSPKNIFIKKVKEYLDNPKPSTSSGDNSQPSGSGNEDLVKK</sequence>
<evidence type="ECO:0000313" key="2">
    <source>
        <dbReference type="EMBL" id="KAF7632657.1"/>
    </source>
</evidence>
<proteinExistence type="predicted"/>
<reference evidence="2" key="1">
    <citation type="journal article" date="2020" name="Ecol. Evol.">
        <title>Genome structure and content of the rice root-knot nematode (Meloidogyne graminicola).</title>
        <authorList>
            <person name="Phan N.T."/>
            <person name="Danchin E.G.J."/>
            <person name="Klopp C."/>
            <person name="Perfus-Barbeoch L."/>
            <person name="Kozlowski D.K."/>
            <person name="Koutsovoulos G.D."/>
            <person name="Lopez-Roques C."/>
            <person name="Bouchez O."/>
            <person name="Zahm M."/>
            <person name="Besnard G."/>
            <person name="Bellafiore S."/>
        </authorList>
    </citation>
    <scope>NUCLEOTIDE SEQUENCE</scope>
    <source>
        <strain evidence="2">VN-18</strain>
    </source>
</reference>
<gene>
    <name evidence="2" type="ORF">Mgra_00007961</name>
</gene>
<dbReference type="Proteomes" id="UP000605970">
    <property type="component" value="Unassembled WGS sequence"/>
</dbReference>
<evidence type="ECO:0000256" key="1">
    <source>
        <dbReference type="SAM" id="MobiDB-lite"/>
    </source>
</evidence>
<dbReference type="EMBL" id="JABEBT010000097">
    <property type="protein sequence ID" value="KAF7632657.1"/>
    <property type="molecule type" value="Genomic_DNA"/>
</dbReference>
<accession>A0A8S9ZH71</accession>
<organism evidence="2 3">
    <name type="scientific">Meloidogyne graminicola</name>
    <dbReference type="NCBI Taxonomy" id="189291"/>
    <lineage>
        <taxon>Eukaryota</taxon>
        <taxon>Metazoa</taxon>
        <taxon>Ecdysozoa</taxon>
        <taxon>Nematoda</taxon>
        <taxon>Chromadorea</taxon>
        <taxon>Rhabditida</taxon>
        <taxon>Tylenchina</taxon>
        <taxon>Tylenchomorpha</taxon>
        <taxon>Tylenchoidea</taxon>
        <taxon>Meloidogynidae</taxon>
        <taxon>Meloidogyninae</taxon>
        <taxon>Meloidogyne</taxon>
    </lineage>
</organism>
<feature type="compositionally biased region" description="Polar residues" evidence="1">
    <location>
        <begin position="61"/>
        <end position="76"/>
    </location>
</feature>
<evidence type="ECO:0000313" key="3">
    <source>
        <dbReference type="Proteomes" id="UP000605970"/>
    </source>
</evidence>
<comment type="caution">
    <text evidence="2">The sequence shown here is derived from an EMBL/GenBank/DDBJ whole genome shotgun (WGS) entry which is preliminary data.</text>
</comment>
<feature type="region of interest" description="Disordered" evidence="1">
    <location>
        <begin position="59"/>
        <end position="83"/>
    </location>
</feature>